<keyword evidence="5" id="KW-1185">Reference proteome</keyword>
<dbReference type="InterPro" id="IPR010987">
    <property type="entry name" value="Glutathione-S-Trfase_C-like"/>
</dbReference>
<dbReference type="PROSITE" id="PS50404">
    <property type="entry name" value="GST_NTER"/>
    <property type="match status" value="1"/>
</dbReference>
<dbReference type="Gene3D" id="3.40.30.10">
    <property type="entry name" value="Glutaredoxin"/>
    <property type="match status" value="1"/>
</dbReference>
<evidence type="ECO:0008006" key="6">
    <source>
        <dbReference type="Google" id="ProtNLM"/>
    </source>
</evidence>
<dbReference type="PROSITE" id="PS50405">
    <property type="entry name" value="GST_CTER"/>
    <property type="match status" value="1"/>
</dbReference>
<dbReference type="SFLD" id="SFLDS00019">
    <property type="entry name" value="Glutathione_Transferase_(cytos"/>
    <property type="match status" value="1"/>
</dbReference>
<dbReference type="PANTHER" id="PTHR44051:SF8">
    <property type="entry name" value="GLUTATHIONE S-TRANSFERASE GSTA"/>
    <property type="match status" value="1"/>
</dbReference>
<evidence type="ECO:0000256" key="1">
    <source>
        <dbReference type="ARBA" id="ARBA00007409"/>
    </source>
</evidence>
<dbReference type="Proteomes" id="UP000073492">
    <property type="component" value="Unassembled WGS sequence"/>
</dbReference>
<dbReference type="SUPFAM" id="SSF52833">
    <property type="entry name" value="Thioredoxin-like"/>
    <property type="match status" value="1"/>
</dbReference>
<feature type="domain" description="GST C-terminal" evidence="3">
    <location>
        <begin position="104"/>
        <end position="234"/>
    </location>
</feature>
<dbReference type="InterPro" id="IPR040079">
    <property type="entry name" value="Glutathione_S-Trfase"/>
</dbReference>
<dbReference type="SUPFAM" id="SSF47616">
    <property type="entry name" value="GST C-terminal domain-like"/>
    <property type="match status" value="1"/>
</dbReference>
<reference evidence="4 5" key="1">
    <citation type="submission" date="2015-07" db="EMBL/GenBank/DDBJ databases">
        <title>Comparative genomics of the Sigatoka disease complex on banana suggests a link between parallel evolutionary changes in Pseudocercospora fijiensis and Pseudocercospora eumusae and increased virulence on the banana host.</title>
        <authorList>
            <person name="Chang T.-C."/>
            <person name="Salvucci A."/>
            <person name="Crous P.W."/>
            <person name="Stergiopoulos I."/>
        </authorList>
    </citation>
    <scope>NUCLEOTIDE SEQUENCE [LARGE SCALE GENOMIC DNA]</scope>
    <source>
        <strain evidence="4 5">CBS 116634</strain>
    </source>
</reference>
<dbReference type="Gene3D" id="1.20.1050.10">
    <property type="match status" value="1"/>
</dbReference>
<accession>A0A139IHC9</accession>
<feature type="domain" description="GST N-terminal" evidence="2">
    <location>
        <begin position="17"/>
        <end position="98"/>
    </location>
</feature>
<dbReference type="InterPro" id="IPR004045">
    <property type="entry name" value="Glutathione_S-Trfase_N"/>
</dbReference>
<dbReference type="Pfam" id="PF00043">
    <property type="entry name" value="GST_C"/>
    <property type="match status" value="1"/>
</dbReference>
<sequence length="234" mass="26209">MPPPSITTFGTTSPRKENEVRLYLLPNSSATFPHVLLRYAKLPFTAIVVKLDQLDSQEFREQVNDKAQIPVLQIGPNRTVTENVAIAYTIAHELAPEAKLFGSTPEQQSLVMEWLSWIAGPIHAQTWSPFMRPFRFTSETAAEAAIKETSKQKVLKLFATLDGKLSESGPFALGEKFTAVDAYILAWYRVANRLLVGVDLVTMFPRWTKVVEHLKTVDSVREGLEFEAEASKST</sequence>
<dbReference type="EMBL" id="LFZO01000094">
    <property type="protein sequence ID" value="KXT14104.1"/>
    <property type="molecule type" value="Genomic_DNA"/>
</dbReference>
<dbReference type="PANTHER" id="PTHR44051">
    <property type="entry name" value="GLUTATHIONE S-TRANSFERASE-RELATED"/>
    <property type="match status" value="1"/>
</dbReference>
<dbReference type="InterPro" id="IPR004046">
    <property type="entry name" value="GST_C"/>
</dbReference>
<evidence type="ECO:0000259" key="2">
    <source>
        <dbReference type="PROSITE" id="PS50404"/>
    </source>
</evidence>
<dbReference type="OrthoDB" id="2309723at2759"/>
<gene>
    <name evidence="4" type="ORF">AC579_777</name>
</gene>
<dbReference type="InterPro" id="IPR036282">
    <property type="entry name" value="Glutathione-S-Trfase_C_sf"/>
</dbReference>
<comment type="caution">
    <text evidence="4">The sequence shown here is derived from an EMBL/GenBank/DDBJ whole genome shotgun (WGS) entry which is preliminary data.</text>
</comment>
<protein>
    <recommendedName>
        <fullName evidence="6">GST C-terminal domain-containing protein</fullName>
    </recommendedName>
</protein>
<evidence type="ECO:0000313" key="4">
    <source>
        <dbReference type="EMBL" id="KXT14104.1"/>
    </source>
</evidence>
<name>A0A139IHC9_9PEZI</name>
<dbReference type="STRING" id="113226.A0A139IHC9"/>
<organism evidence="4 5">
    <name type="scientific">Pseudocercospora musae</name>
    <dbReference type="NCBI Taxonomy" id="113226"/>
    <lineage>
        <taxon>Eukaryota</taxon>
        <taxon>Fungi</taxon>
        <taxon>Dikarya</taxon>
        <taxon>Ascomycota</taxon>
        <taxon>Pezizomycotina</taxon>
        <taxon>Dothideomycetes</taxon>
        <taxon>Dothideomycetidae</taxon>
        <taxon>Mycosphaerellales</taxon>
        <taxon>Mycosphaerellaceae</taxon>
        <taxon>Pseudocercospora</taxon>
    </lineage>
</organism>
<dbReference type="InterPro" id="IPR036249">
    <property type="entry name" value="Thioredoxin-like_sf"/>
</dbReference>
<proteinExistence type="inferred from homology"/>
<comment type="similarity">
    <text evidence="1">Belongs to the GST superfamily.</text>
</comment>
<evidence type="ECO:0000313" key="5">
    <source>
        <dbReference type="Proteomes" id="UP000073492"/>
    </source>
</evidence>
<evidence type="ECO:0000259" key="3">
    <source>
        <dbReference type="PROSITE" id="PS50405"/>
    </source>
</evidence>
<dbReference type="AlphaFoldDB" id="A0A139IHC9"/>